<sequence>MARAGKTAQEFIQSSFSPIVAVLCSPKVENIVSKNNLSFPELLQPFSTLDWEGQFRDPGGNNCTVKSWKLIIRDVKWKPLQPTEARRQLNNAVLHNYNDKTVTLEIDGRKFDVSQTTPWFDAWRETYLEVQFPSDHEFTKHFLSCIIVGTTQDENIVDCFNSLNQEYAQLQNVTPPKLPKWFNNGVLKSYLLLHDVSTMTKDKAEAVFETVKQTFGANNCFMLPINSKSNIDPNLSNDFWAQYITRAPDINIEATSPTSNLPTTPLEPQTVPVAQSEEINIMTSSTSQDTSHPLTAENDVYDNANSLQTHSFSGSSESMNVAGKGIDYSSEVHGAALNANDIESIKKFLVEYASKALLPYLEKLISQLSEVVANRKGVSRSLLSATKRWFGTGKTGNTTANNTVIYSNDCPELQLRRLGDLWFMCGQWQRAFDAYHTAKREFYADSAWLCYAGALEMAALSAFMSGEANRKTHGYMEESILTYLNTCRMVQYAVRATLLSVLCLGGSGLPGEAAKQLIRMTSEDSDLRSAMLLEQAALCFLSGPGSKAMCRKYAFHMVLAGHRFSKAGQKKHAYRCYKQAYQVYQNSGWRLSTDHVQFALGRLAGALKLTGDAVRWLAAPLAPSSHQPPHQQDAFLREYILAHQQWIESSEEFRERLPTLPLPLLERAATALLCVGPAPLSAPGRAPASSISLQDANAPVEEDDRYWHKLEEMLLQVAQGSVPMIFKPTVDLYVEGTDTNPIVPQGEPIQIAITLRNPLKISLLLKDLELLWQFIPSSEDDQNLEQEVLNNEPIVAAGNTLESNVIVGQKIKSVLLEGDCEKVLTFLLTPLCVGQINIHGLAYKLINAGEDGNETGNGTMISGKVNLSAQNSADRRLQIKVIPEAPCLQMTFTEMSSEAISNELRTIDVELRNVGPVDMKNVHIAVSHPDCITLITDDVGDNFKALYEEKYRELTPCTDERAARAAAWRSACARHAARAAELVPRAATRRLRLLLRPAAAAPALRLLAYYETGARARPYRLLRHVFRLDVAEAVEVSVTPRRSLKTMDSGVVENLFLAVEVKNICNEKDENVVVEVLEASLLSRQWKLTGLTNVANRINPLAIHERLHLIFNGRRILETLPDEKVEHTCLKVTKQVSDDSNLSSCYNFITDFKPSYLETADIGVQETPQTRQGLIQSMFVIRWRTINKSNGKSTVGQHCLWLECFAKAVSRNKELLPIDVPTLQLDDGDNKKGTKDVKEKERKDNVIFRLEHCDTIQHDFIHRKLCLVPITINIVNCYGVPVSVFIDMSKQQSREAFGELGWAGALSNASDGDDKKAGVSVSLEKFESKKVQVRALCAAPGTYLVGSAFSITTIRADTQQPITYLSNNTSLLVVQQIPV</sequence>
<dbReference type="Pfam" id="PF24545">
    <property type="entry name" value="Ig_TPPC8_1st"/>
    <property type="match status" value="1"/>
</dbReference>
<dbReference type="EMBL" id="JBEDNZ010000002">
    <property type="protein sequence ID" value="KAL0851194.1"/>
    <property type="molecule type" value="Genomic_DNA"/>
</dbReference>
<gene>
    <name evidence="3" type="ORF">ABMA28_007044</name>
</gene>
<evidence type="ECO:0000313" key="4">
    <source>
        <dbReference type="Proteomes" id="UP001549921"/>
    </source>
</evidence>
<evidence type="ECO:0000313" key="3">
    <source>
        <dbReference type="EMBL" id="KAL0851194.1"/>
    </source>
</evidence>
<protein>
    <recommendedName>
        <fullName evidence="5">Trafficking protein particle complex subunit 8</fullName>
    </recommendedName>
</protein>
<dbReference type="Proteomes" id="UP001549921">
    <property type="component" value="Unassembled WGS sequence"/>
</dbReference>
<dbReference type="PANTHER" id="PTHR12975">
    <property type="entry name" value="TRANSPORT PROTEIN TRAPP"/>
    <property type="match status" value="1"/>
</dbReference>
<feature type="domain" description="TPPC8 C-terminal Ig-like" evidence="1">
    <location>
        <begin position="1248"/>
        <end position="1347"/>
    </location>
</feature>
<name>A0ABD0TPI6_LOXSC</name>
<comment type="caution">
    <text evidence="3">The sequence shown here is derived from an EMBL/GenBank/DDBJ whole genome shotgun (WGS) entry which is preliminary data.</text>
</comment>
<organism evidence="3 4">
    <name type="scientific">Loxostege sticticalis</name>
    <name type="common">Beet webworm moth</name>
    <dbReference type="NCBI Taxonomy" id="481309"/>
    <lineage>
        <taxon>Eukaryota</taxon>
        <taxon>Metazoa</taxon>
        <taxon>Ecdysozoa</taxon>
        <taxon>Arthropoda</taxon>
        <taxon>Hexapoda</taxon>
        <taxon>Insecta</taxon>
        <taxon>Pterygota</taxon>
        <taxon>Neoptera</taxon>
        <taxon>Endopterygota</taxon>
        <taxon>Lepidoptera</taxon>
        <taxon>Glossata</taxon>
        <taxon>Ditrysia</taxon>
        <taxon>Pyraloidea</taxon>
        <taxon>Crambidae</taxon>
        <taxon>Pyraustinae</taxon>
        <taxon>Loxostege</taxon>
    </lineage>
</organism>
<dbReference type="InterPro" id="IPR058541">
    <property type="entry name" value="Ig_TPPC8_1st"/>
</dbReference>
<dbReference type="InterPro" id="IPR057651">
    <property type="entry name" value="Ig_TPPC8_C"/>
</dbReference>
<evidence type="ECO:0000259" key="2">
    <source>
        <dbReference type="Pfam" id="PF24545"/>
    </source>
</evidence>
<dbReference type="Pfam" id="PF12739">
    <property type="entry name" value="TRAPPC-Trs85"/>
    <property type="match status" value="1"/>
</dbReference>
<dbReference type="InterPro" id="IPR024420">
    <property type="entry name" value="TRAPP_III_complex_Trs85"/>
</dbReference>
<feature type="domain" description="TPPC8 first Ig-like" evidence="2">
    <location>
        <begin position="704"/>
        <end position="898"/>
    </location>
</feature>
<evidence type="ECO:0008006" key="5">
    <source>
        <dbReference type="Google" id="ProtNLM"/>
    </source>
</evidence>
<dbReference type="PANTHER" id="PTHR12975:SF6">
    <property type="entry name" value="TRAFFICKING PROTEIN PARTICLE COMPLEX SUBUNIT 8"/>
    <property type="match status" value="1"/>
</dbReference>
<proteinExistence type="predicted"/>
<accession>A0ABD0TPI6</accession>
<reference evidence="3 4" key="1">
    <citation type="submission" date="2024-06" db="EMBL/GenBank/DDBJ databases">
        <title>A chromosome-level genome assembly of beet webworm, Loxostege sticticalis.</title>
        <authorList>
            <person name="Zhang Y."/>
        </authorList>
    </citation>
    <scope>NUCLEOTIDE SEQUENCE [LARGE SCALE GENOMIC DNA]</scope>
    <source>
        <strain evidence="3">AQ028</strain>
        <tissue evidence="3">Male pupae</tissue>
    </source>
</reference>
<dbReference type="Pfam" id="PF24542">
    <property type="entry name" value="Ig_TPPC8_C"/>
    <property type="match status" value="1"/>
</dbReference>
<evidence type="ECO:0000259" key="1">
    <source>
        <dbReference type="Pfam" id="PF24542"/>
    </source>
</evidence>